<reference evidence="3 4" key="1">
    <citation type="journal article" date="2019" name="Commun. Biol.">
        <title>The bagworm genome reveals a unique fibroin gene that provides high tensile strength.</title>
        <authorList>
            <person name="Kono N."/>
            <person name="Nakamura H."/>
            <person name="Ohtoshi R."/>
            <person name="Tomita M."/>
            <person name="Numata K."/>
            <person name="Arakawa K."/>
        </authorList>
    </citation>
    <scope>NUCLEOTIDE SEQUENCE [LARGE SCALE GENOMIC DNA]</scope>
</reference>
<evidence type="ECO:0000313" key="3">
    <source>
        <dbReference type="EMBL" id="GBP40954.1"/>
    </source>
</evidence>
<sequence length="518" mass="58614">MEPENIDGKKIVKPKTMLELLPELTGILTKESIITLTAKKHPRNITALSSNTEKNLRPMTIAEMMPQLQVLKMPTPKISAQPPTSKRRPWNSSVKTDGKRADAKITKQKLKNSSVRKVLNFQPKPKPIAPIDRTLLNDNFATPKFKKPNFKTQLELRQCNNLRISGINSIAPTPVNDHRKYEKSDNNVAVHNKENAILSNCNKAFLKPPNKKMILTTGSYLKVHETLDTPVPNSSINSNNDTFLQKEKEINELEERISTMTCDDKTLENIDEVSPPASTPFTDYRSVQECFNDSSDFENSAIYNNTIMCFDKTFYQTDNNEKEDSMIVSLCDLLDKACVENPDPTCHELENLLALEKQIQTSLQMLTTLKENNEKALSKVKELIQIKRNNLPGNINMSLVTSLTQKVLNEKGKVMISKNIHKRSVAISKTPIKNIADKKQSLRKTALHKSMPSGLNDYSVTKIQLNDRSPATCMYQELKQSMNFLHTPMKERASQAVPDTPAITSHNIQKQLSKLYEN</sequence>
<evidence type="ECO:0000256" key="1">
    <source>
        <dbReference type="SAM" id="Coils"/>
    </source>
</evidence>
<organism evidence="3 4">
    <name type="scientific">Eumeta variegata</name>
    <name type="common">Bagworm moth</name>
    <name type="synonym">Eumeta japonica</name>
    <dbReference type="NCBI Taxonomy" id="151549"/>
    <lineage>
        <taxon>Eukaryota</taxon>
        <taxon>Metazoa</taxon>
        <taxon>Ecdysozoa</taxon>
        <taxon>Arthropoda</taxon>
        <taxon>Hexapoda</taxon>
        <taxon>Insecta</taxon>
        <taxon>Pterygota</taxon>
        <taxon>Neoptera</taxon>
        <taxon>Endopterygota</taxon>
        <taxon>Lepidoptera</taxon>
        <taxon>Glossata</taxon>
        <taxon>Ditrysia</taxon>
        <taxon>Tineoidea</taxon>
        <taxon>Psychidae</taxon>
        <taxon>Oiketicinae</taxon>
        <taxon>Eumeta</taxon>
    </lineage>
</organism>
<feature type="coiled-coil region" evidence="1">
    <location>
        <begin position="352"/>
        <end position="386"/>
    </location>
</feature>
<name>A0A4C1VT14_EUMVA</name>
<accession>A0A4C1VT14</accession>
<feature type="coiled-coil region" evidence="1">
    <location>
        <begin position="236"/>
        <end position="263"/>
    </location>
</feature>
<keyword evidence="4" id="KW-1185">Reference proteome</keyword>
<dbReference type="AlphaFoldDB" id="A0A4C1VT14"/>
<comment type="caution">
    <text evidence="3">The sequence shown here is derived from an EMBL/GenBank/DDBJ whole genome shotgun (WGS) entry which is preliminary data.</text>
</comment>
<evidence type="ECO:0000313" key="4">
    <source>
        <dbReference type="Proteomes" id="UP000299102"/>
    </source>
</evidence>
<dbReference type="OrthoDB" id="7446204at2759"/>
<keyword evidence="1" id="KW-0175">Coiled coil</keyword>
<dbReference type="Proteomes" id="UP000299102">
    <property type="component" value="Unassembled WGS sequence"/>
</dbReference>
<gene>
    <name evidence="3" type="ORF">EVAR_26035_1</name>
</gene>
<proteinExistence type="predicted"/>
<evidence type="ECO:0000256" key="2">
    <source>
        <dbReference type="SAM" id="MobiDB-lite"/>
    </source>
</evidence>
<protein>
    <submittedName>
        <fullName evidence="3">Uncharacterized protein</fullName>
    </submittedName>
</protein>
<dbReference type="EMBL" id="BGZK01000390">
    <property type="protein sequence ID" value="GBP40954.1"/>
    <property type="molecule type" value="Genomic_DNA"/>
</dbReference>
<feature type="region of interest" description="Disordered" evidence="2">
    <location>
        <begin position="78"/>
        <end position="102"/>
    </location>
</feature>